<keyword evidence="1" id="KW-0812">Transmembrane</keyword>
<proteinExistence type="predicted"/>
<evidence type="ECO:0000313" key="4">
    <source>
        <dbReference type="Proteomes" id="UP000237061"/>
    </source>
</evidence>
<comment type="caution">
    <text evidence="3">The sequence shown here is derived from an EMBL/GenBank/DDBJ whole genome shotgun (WGS) entry which is preliminary data.</text>
</comment>
<keyword evidence="4" id="KW-1185">Reference proteome</keyword>
<feature type="domain" description="SHOCT" evidence="2">
    <location>
        <begin position="54"/>
        <end position="80"/>
    </location>
</feature>
<evidence type="ECO:0000259" key="2">
    <source>
        <dbReference type="Pfam" id="PF09851"/>
    </source>
</evidence>
<dbReference type="InterPro" id="IPR018649">
    <property type="entry name" value="SHOCT"/>
</dbReference>
<dbReference type="Proteomes" id="UP000237061">
    <property type="component" value="Unassembled WGS sequence"/>
</dbReference>
<name>A0A2S3ZTH5_ARTGL</name>
<evidence type="ECO:0000313" key="3">
    <source>
        <dbReference type="EMBL" id="POH72473.1"/>
    </source>
</evidence>
<reference evidence="3 4" key="1">
    <citation type="submission" date="2018-01" db="EMBL/GenBank/DDBJ databases">
        <title>Arthrobacter sp. nov., from glaciers in China.</title>
        <authorList>
            <person name="Liu Q."/>
            <person name="Xin Y.-H."/>
        </authorList>
    </citation>
    <scope>NUCLEOTIDE SEQUENCE [LARGE SCALE GENOMIC DNA]</scope>
    <source>
        <strain evidence="3 4">HLT2-12-2</strain>
    </source>
</reference>
<keyword evidence="1" id="KW-1133">Transmembrane helix</keyword>
<feature type="transmembrane region" description="Helical" evidence="1">
    <location>
        <begin position="12"/>
        <end position="36"/>
    </location>
</feature>
<evidence type="ECO:0000256" key="1">
    <source>
        <dbReference type="SAM" id="Phobius"/>
    </source>
</evidence>
<dbReference type="RefSeq" id="WP_103466696.1">
    <property type="nucleotide sequence ID" value="NZ_PPXC01000013.1"/>
</dbReference>
<dbReference type="AlphaFoldDB" id="A0A2S3ZTH5"/>
<organism evidence="3 4">
    <name type="scientific">Arthrobacter glacialis</name>
    <dbReference type="NCBI Taxonomy" id="1664"/>
    <lineage>
        <taxon>Bacteria</taxon>
        <taxon>Bacillati</taxon>
        <taxon>Actinomycetota</taxon>
        <taxon>Actinomycetes</taxon>
        <taxon>Micrococcales</taxon>
        <taxon>Micrococcaceae</taxon>
        <taxon>Arthrobacter</taxon>
    </lineage>
</organism>
<keyword evidence="1" id="KW-0472">Membrane</keyword>
<sequence length="84" mass="9538">MYGWDGNGWGAGAWIAMALMMLVFWGGVVTVVILLLRRTPPHQGPGPVRPPHYDAERILHERFARGEIDETEYTARRSALRHPE</sequence>
<dbReference type="Pfam" id="PF09851">
    <property type="entry name" value="SHOCT"/>
    <property type="match status" value="1"/>
</dbReference>
<gene>
    <name evidence="3" type="ORF">CVS27_15185</name>
</gene>
<dbReference type="EMBL" id="PPXC01000013">
    <property type="protein sequence ID" value="POH72473.1"/>
    <property type="molecule type" value="Genomic_DNA"/>
</dbReference>
<protein>
    <recommendedName>
        <fullName evidence="2">SHOCT domain-containing protein</fullName>
    </recommendedName>
</protein>
<accession>A0A2S3ZTH5</accession>